<proteinExistence type="predicted"/>
<comment type="caution">
    <text evidence="1">The sequence shown here is derived from an EMBL/GenBank/DDBJ whole genome shotgun (WGS) entry which is preliminary data.</text>
</comment>
<sequence>MDSDYKKIYTGSFIIAQLIVDKLDAIGISAIVKDESESGRLAGFGASISGSQDIYVNMEELSEAISVVDSVTSELGTH</sequence>
<gene>
    <name evidence="1" type="ORF">ACFPH8_11490</name>
</gene>
<evidence type="ECO:0000313" key="2">
    <source>
        <dbReference type="Proteomes" id="UP001596162"/>
    </source>
</evidence>
<dbReference type="RefSeq" id="WP_376861088.1">
    <property type="nucleotide sequence ID" value="NZ_JBHSLA010000004.1"/>
</dbReference>
<dbReference type="Proteomes" id="UP001596162">
    <property type="component" value="Unassembled WGS sequence"/>
</dbReference>
<reference evidence="2" key="1">
    <citation type="journal article" date="2019" name="Int. J. Syst. Evol. Microbiol.">
        <title>The Global Catalogue of Microorganisms (GCM) 10K type strain sequencing project: providing services to taxonomists for standard genome sequencing and annotation.</title>
        <authorList>
            <consortium name="The Broad Institute Genomics Platform"/>
            <consortium name="The Broad Institute Genome Sequencing Center for Infectious Disease"/>
            <person name="Wu L."/>
            <person name="Ma J."/>
        </authorList>
    </citation>
    <scope>NUCLEOTIDE SEQUENCE [LARGE SCALE GENOMIC DNA]</scope>
    <source>
        <strain evidence="2">JCM 17978</strain>
    </source>
</reference>
<dbReference type="EMBL" id="JBHSLA010000004">
    <property type="protein sequence ID" value="MFC5195956.1"/>
    <property type="molecule type" value="Genomic_DNA"/>
</dbReference>
<keyword evidence="2" id="KW-1185">Reference proteome</keyword>
<evidence type="ECO:0000313" key="1">
    <source>
        <dbReference type="EMBL" id="MFC5195956.1"/>
    </source>
</evidence>
<name>A0ABW0C8A3_9FLAO</name>
<organism evidence="1 2">
    <name type="scientific">Bizionia hallyeonensis</name>
    <dbReference type="NCBI Taxonomy" id="1123757"/>
    <lineage>
        <taxon>Bacteria</taxon>
        <taxon>Pseudomonadati</taxon>
        <taxon>Bacteroidota</taxon>
        <taxon>Flavobacteriia</taxon>
        <taxon>Flavobacteriales</taxon>
        <taxon>Flavobacteriaceae</taxon>
        <taxon>Bizionia</taxon>
    </lineage>
</organism>
<accession>A0ABW0C8A3</accession>
<protein>
    <submittedName>
        <fullName evidence="1">DUF2007 domain-containing protein</fullName>
    </submittedName>
</protein>